<reference evidence="2" key="1">
    <citation type="submission" date="2021-03" db="EMBL/GenBank/DDBJ databases">
        <authorList>
            <person name="Li Z."/>
            <person name="Yang C."/>
        </authorList>
    </citation>
    <scope>NUCLEOTIDE SEQUENCE</scope>
    <source>
        <strain evidence="2">Dzin_1.0</strain>
        <tissue evidence="2">Leaf</tissue>
    </source>
</reference>
<dbReference type="Proteomes" id="UP001085076">
    <property type="component" value="Miscellaneous, Linkage group lg08"/>
</dbReference>
<evidence type="ECO:0000313" key="2">
    <source>
        <dbReference type="EMBL" id="KAJ0965502.1"/>
    </source>
</evidence>
<feature type="region of interest" description="Disordered" evidence="1">
    <location>
        <begin position="1"/>
        <end position="60"/>
    </location>
</feature>
<protein>
    <submittedName>
        <fullName evidence="2">Uncharacterized protein</fullName>
    </submittedName>
</protein>
<evidence type="ECO:0000256" key="1">
    <source>
        <dbReference type="SAM" id="MobiDB-lite"/>
    </source>
</evidence>
<dbReference type="EMBL" id="JAGGNH010000008">
    <property type="protein sequence ID" value="KAJ0965502.1"/>
    <property type="molecule type" value="Genomic_DNA"/>
</dbReference>
<organism evidence="2 3">
    <name type="scientific">Dioscorea zingiberensis</name>
    <dbReference type="NCBI Taxonomy" id="325984"/>
    <lineage>
        <taxon>Eukaryota</taxon>
        <taxon>Viridiplantae</taxon>
        <taxon>Streptophyta</taxon>
        <taxon>Embryophyta</taxon>
        <taxon>Tracheophyta</taxon>
        <taxon>Spermatophyta</taxon>
        <taxon>Magnoliopsida</taxon>
        <taxon>Liliopsida</taxon>
        <taxon>Dioscoreales</taxon>
        <taxon>Dioscoreaceae</taxon>
        <taxon>Dioscorea</taxon>
    </lineage>
</organism>
<reference evidence="2" key="2">
    <citation type="journal article" date="2022" name="Hortic Res">
        <title>The genome of Dioscorea zingiberensis sheds light on the biosynthesis, origin and evolution of the medicinally important diosgenin saponins.</title>
        <authorList>
            <person name="Li Y."/>
            <person name="Tan C."/>
            <person name="Li Z."/>
            <person name="Guo J."/>
            <person name="Li S."/>
            <person name="Chen X."/>
            <person name="Wang C."/>
            <person name="Dai X."/>
            <person name="Yang H."/>
            <person name="Song W."/>
            <person name="Hou L."/>
            <person name="Xu J."/>
            <person name="Tong Z."/>
            <person name="Xu A."/>
            <person name="Yuan X."/>
            <person name="Wang W."/>
            <person name="Yang Q."/>
            <person name="Chen L."/>
            <person name="Sun Z."/>
            <person name="Wang K."/>
            <person name="Pan B."/>
            <person name="Chen J."/>
            <person name="Bao Y."/>
            <person name="Liu F."/>
            <person name="Qi X."/>
            <person name="Gang D.R."/>
            <person name="Wen J."/>
            <person name="Li J."/>
        </authorList>
    </citation>
    <scope>NUCLEOTIDE SEQUENCE</scope>
    <source>
        <strain evidence="2">Dzin_1.0</strain>
    </source>
</reference>
<keyword evidence="3" id="KW-1185">Reference proteome</keyword>
<accession>A0A9D5C3W3</accession>
<proteinExistence type="predicted"/>
<dbReference type="AlphaFoldDB" id="A0A9D5C3W3"/>
<sequence length="207" mass="23323">MGQLHEKPNKEKEVDEDSNIYDSDYSFHDDVQEEAMDNAHVPRAEAAMEGEPPGTDNDFDYAESREMLSCSSTDEEELSFDRPKYAEFIEEESNKNTVGVPQGQINQGDATPMDTIDTQVLKEHFEMVINKAEETVSGATPAVASNLRRPKLHTKRGKEVASFARYSFLPSLQLHRSNQPKSSCKRVSKLITILMLIHKSRVSTQNS</sequence>
<comment type="caution">
    <text evidence="2">The sequence shown here is derived from an EMBL/GenBank/DDBJ whole genome shotgun (WGS) entry which is preliminary data.</text>
</comment>
<name>A0A9D5C3W3_9LILI</name>
<evidence type="ECO:0000313" key="3">
    <source>
        <dbReference type="Proteomes" id="UP001085076"/>
    </source>
</evidence>
<feature type="compositionally biased region" description="Basic and acidic residues" evidence="1">
    <location>
        <begin position="1"/>
        <end position="13"/>
    </location>
</feature>
<gene>
    <name evidence="2" type="ORF">J5N97_026640</name>
</gene>